<accession>A0A9P6QL10</accession>
<keyword evidence="3" id="KW-1185">Reference proteome</keyword>
<dbReference type="OrthoDB" id="2439900at2759"/>
<reference evidence="2" key="1">
    <citation type="journal article" date="2020" name="Fungal Divers.">
        <title>Resolving the Mortierellaceae phylogeny through synthesis of multi-gene phylogenetics and phylogenomics.</title>
        <authorList>
            <person name="Vandepol N."/>
            <person name="Liber J."/>
            <person name="Desiro A."/>
            <person name="Na H."/>
            <person name="Kennedy M."/>
            <person name="Barry K."/>
            <person name="Grigoriev I.V."/>
            <person name="Miller A.N."/>
            <person name="O'Donnell K."/>
            <person name="Stajich J.E."/>
            <person name="Bonito G."/>
        </authorList>
    </citation>
    <scope>NUCLEOTIDE SEQUENCE</scope>
    <source>
        <strain evidence="2">BC1065</strain>
    </source>
</reference>
<sequence length="284" mass="30750">MTSRSHHHHHRHYYLRLFLFAAVAMLLLCTPPGSAQINNSGVLVENPTKERAITHDSAPASVPGTTHTVTAPPPAIITIYINGSIPLNGTLINITAPPILPPTTTSYVLPPVPVQPFTTQGIGAFPTPSGPLPLPTTPAWFPQNISSCTMCYGQFQTLSRCNALANEGLFPVTTNTTYAELMPFLKCICTYKALDMYPYCIDCLSRTQQLNQLNVLQAYHLESYQDAFHQLCGSTFNGNKIPGSSGAVSTKLLSSRHGIVGRWVLPLTQLVLGGAVAMISFVFV</sequence>
<dbReference type="AlphaFoldDB" id="A0A9P6QL10"/>
<protein>
    <submittedName>
        <fullName evidence="2">Uncharacterized protein</fullName>
    </submittedName>
</protein>
<dbReference type="Proteomes" id="UP000807716">
    <property type="component" value="Unassembled WGS sequence"/>
</dbReference>
<comment type="caution">
    <text evidence="2">The sequence shown here is derived from an EMBL/GenBank/DDBJ whole genome shotgun (WGS) entry which is preliminary data.</text>
</comment>
<feature type="chain" id="PRO_5040415507" evidence="1">
    <location>
        <begin position="36"/>
        <end position="284"/>
    </location>
</feature>
<evidence type="ECO:0000313" key="3">
    <source>
        <dbReference type="Proteomes" id="UP000807716"/>
    </source>
</evidence>
<proteinExistence type="predicted"/>
<organism evidence="2 3">
    <name type="scientific">Actinomortierella ambigua</name>
    <dbReference type="NCBI Taxonomy" id="1343610"/>
    <lineage>
        <taxon>Eukaryota</taxon>
        <taxon>Fungi</taxon>
        <taxon>Fungi incertae sedis</taxon>
        <taxon>Mucoromycota</taxon>
        <taxon>Mortierellomycotina</taxon>
        <taxon>Mortierellomycetes</taxon>
        <taxon>Mortierellales</taxon>
        <taxon>Mortierellaceae</taxon>
        <taxon>Actinomortierella</taxon>
    </lineage>
</organism>
<evidence type="ECO:0000313" key="2">
    <source>
        <dbReference type="EMBL" id="KAG0269840.1"/>
    </source>
</evidence>
<feature type="signal peptide" evidence="1">
    <location>
        <begin position="1"/>
        <end position="35"/>
    </location>
</feature>
<gene>
    <name evidence="2" type="ORF">DFQ27_001960</name>
</gene>
<evidence type="ECO:0000256" key="1">
    <source>
        <dbReference type="SAM" id="SignalP"/>
    </source>
</evidence>
<dbReference type="EMBL" id="JAAAJB010000017">
    <property type="protein sequence ID" value="KAG0269840.1"/>
    <property type="molecule type" value="Genomic_DNA"/>
</dbReference>
<keyword evidence="1" id="KW-0732">Signal</keyword>
<name>A0A9P6QL10_9FUNG</name>